<dbReference type="EMBL" id="FNIT01000002">
    <property type="protein sequence ID" value="SDN93986.1"/>
    <property type="molecule type" value="Genomic_DNA"/>
</dbReference>
<evidence type="ECO:0000313" key="6">
    <source>
        <dbReference type="EMBL" id="SDN93986.1"/>
    </source>
</evidence>
<comment type="function">
    <text evidence="1">Is involved in generating a small heat-stable compound (Nod), an acylated oligomer of N-acetylglucosamine, that stimulates mitosis in various plant protoplasts.</text>
</comment>
<dbReference type="InterPro" id="IPR011330">
    <property type="entry name" value="Glyco_hydro/deAcase_b/a-brl"/>
</dbReference>
<protein>
    <recommendedName>
        <fullName evidence="3">Chitooligosaccharide deacetylase</fullName>
    </recommendedName>
    <alternativeName>
        <fullName evidence="4">Nodulation protein B</fullName>
    </alternativeName>
</protein>
<evidence type="ECO:0000256" key="1">
    <source>
        <dbReference type="ARBA" id="ARBA00003236"/>
    </source>
</evidence>
<evidence type="ECO:0000256" key="2">
    <source>
        <dbReference type="ARBA" id="ARBA00010973"/>
    </source>
</evidence>
<dbReference type="InterPro" id="IPR002509">
    <property type="entry name" value="NODB_dom"/>
</dbReference>
<dbReference type="RefSeq" id="WP_244519505.1">
    <property type="nucleotide sequence ID" value="NZ_FNIT01000002.1"/>
</dbReference>
<dbReference type="GO" id="GO:0005975">
    <property type="term" value="P:carbohydrate metabolic process"/>
    <property type="evidence" value="ECO:0007669"/>
    <property type="project" value="InterPro"/>
</dbReference>
<dbReference type="PANTHER" id="PTHR43123:SF4">
    <property type="entry name" value="POLYSACCHARIDE DEACETYLASE"/>
    <property type="match status" value="1"/>
</dbReference>
<gene>
    <name evidence="6" type="ORF">SAMN05192530_102517</name>
</gene>
<dbReference type="Proteomes" id="UP000198793">
    <property type="component" value="Unassembled WGS sequence"/>
</dbReference>
<sequence>MDGAGGTAPSMRDFVGYADRPPSIRWPGGAGLAVNFVLNYEEGAEYSLDDGDGRSETALIEIAQPRVPVGERDLASESMYEYGSRVGFWRLHRMFRERDLPLTVFAAALALERNPQVAAAVRESGWDVVCHGRRWIEHYLIDEAAERRDIAEAFESVARTTGRPPEGWYCRYSRSPRTRRLLVEHGGFRYDSDAYNDEIPYWTEVSGQPHLVVPYSLVTNDAKFLQGGWVTGRDYGEFLIESFDTLLADSREAPRMMSVGLHPRVVGHPGRASGLTLFLDHVARSQGAWVARRGEIAAHWRAAVPPVRTAERAAS</sequence>
<keyword evidence="7" id="KW-1185">Reference proteome</keyword>
<dbReference type="GO" id="GO:0016810">
    <property type="term" value="F:hydrolase activity, acting on carbon-nitrogen (but not peptide) bonds"/>
    <property type="evidence" value="ECO:0007669"/>
    <property type="project" value="InterPro"/>
</dbReference>
<reference evidence="6 7" key="1">
    <citation type="submission" date="2016-10" db="EMBL/GenBank/DDBJ databases">
        <authorList>
            <person name="de Groot N.N."/>
        </authorList>
    </citation>
    <scope>NUCLEOTIDE SEQUENCE [LARGE SCALE GENOMIC DNA]</scope>
    <source>
        <strain evidence="7">L7-484,KACC 16230,DSM 25025</strain>
    </source>
</reference>
<dbReference type="PANTHER" id="PTHR43123">
    <property type="entry name" value="POLYSACCHARIDE DEACETYLASE-RELATED"/>
    <property type="match status" value="1"/>
</dbReference>
<feature type="domain" description="NodB homology" evidence="5">
    <location>
        <begin position="74"/>
        <end position="291"/>
    </location>
</feature>
<evidence type="ECO:0000259" key="5">
    <source>
        <dbReference type="PROSITE" id="PS51677"/>
    </source>
</evidence>
<dbReference type="Pfam" id="PF01522">
    <property type="entry name" value="Polysacc_deac_1"/>
    <property type="match status" value="1"/>
</dbReference>
<dbReference type="PROSITE" id="PS51677">
    <property type="entry name" value="NODB"/>
    <property type="match status" value="1"/>
</dbReference>
<name>A0A1H0FH98_9HYPH</name>
<dbReference type="SUPFAM" id="SSF88713">
    <property type="entry name" value="Glycoside hydrolase/deacetylase"/>
    <property type="match status" value="1"/>
</dbReference>
<dbReference type="AlphaFoldDB" id="A0A1H0FH98"/>
<accession>A0A1H0FH98</accession>
<organism evidence="6 7">
    <name type="scientific">Aureimonas jatrophae</name>
    <dbReference type="NCBI Taxonomy" id="1166073"/>
    <lineage>
        <taxon>Bacteria</taxon>
        <taxon>Pseudomonadati</taxon>
        <taxon>Pseudomonadota</taxon>
        <taxon>Alphaproteobacteria</taxon>
        <taxon>Hyphomicrobiales</taxon>
        <taxon>Aurantimonadaceae</taxon>
        <taxon>Aureimonas</taxon>
    </lineage>
</organism>
<evidence type="ECO:0000313" key="7">
    <source>
        <dbReference type="Proteomes" id="UP000198793"/>
    </source>
</evidence>
<comment type="similarity">
    <text evidence="2">Belongs to the polysaccharide deacetylase family.</text>
</comment>
<evidence type="ECO:0000256" key="4">
    <source>
        <dbReference type="ARBA" id="ARBA00032976"/>
    </source>
</evidence>
<evidence type="ECO:0000256" key="3">
    <source>
        <dbReference type="ARBA" id="ARBA00020071"/>
    </source>
</evidence>
<dbReference type="STRING" id="1166073.SAMN05192530_102517"/>
<dbReference type="Gene3D" id="3.20.20.370">
    <property type="entry name" value="Glycoside hydrolase/deacetylase"/>
    <property type="match status" value="1"/>
</dbReference>
<proteinExistence type="inferred from homology"/>